<dbReference type="InterPro" id="IPR039532">
    <property type="entry name" value="TetR_C_Firmicutes"/>
</dbReference>
<evidence type="ECO:0000313" key="5">
    <source>
        <dbReference type="Proteomes" id="UP000029078"/>
    </source>
</evidence>
<accession>A0A087D3Z1</accession>
<keyword evidence="1 2" id="KW-0238">DNA-binding</keyword>
<name>A0A087D3Z1_BIFRU</name>
<dbReference type="PROSITE" id="PS50977">
    <property type="entry name" value="HTH_TETR_2"/>
    <property type="match status" value="1"/>
</dbReference>
<dbReference type="STRING" id="78346.BRUM_1587"/>
<dbReference type="eggNOG" id="COG1309">
    <property type="taxonomic scope" value="Bacteria"/>
</dbReference>
<organism evidence="4 5">
    <name type="scientific">Bifidobacterium ruminantium</name>
    <dbReference type="NCBI Taxonomy" id="78346"/>
    <lineage>
        <taxon>Bacteria</taxon>
        <taxon>Bacillati</taxon>
        <taxon>Actinomycetota</taxon>
        <taxon>Actinomycetes</taxon>
        <taxon>Bifidobacteriales</taxon>
        <taxon>Bifidobacteriaceae</taxon>
        <taxon>Bifidobacterium</taxon>
    </lineage>
</organism>
<evidence type="ECO:0000256" key="1">
    <source>
        <dbReference type="ARBA" id="ARBA00023125"/>
    </source>
</evidence>
<proteinExistence type="predicted"/>
<dbReference type="RefSeq" id="WP_026646712.1">
    <property type="nucleotide sequence ID" value="NZ_JGZL01000004.1"/>
</dbReference>
<dbReference type="Proteomes" id="UP000029078">
    <property type="component" value="Unassembled WGS sequence"/>
</dbReference>
<evidence type="ECO:0000313" key="4">
    <source>
        <dbReference type="EMBL" id="KFI90241.1"/>
    </source>
</evidence>
<gene>
    <name evidence="4" type="ORF">BRUM_1587</name>
</gene>
<dbReference type="AlphaFoldDB" id="A0A087D3Z1"/>
<dbReference type="Gene3D" id="1.10.357.10">
    <property type="entry name" value="Tetracycline Repressor, domain 2"/>
    <property type="match status" value="1"/>
</dbReference>
<reference evidence="4 5" key="1">
    <citation type="submission" date="2014-03" db="EMBL/GenBank/DDBJ databases">
        <title>Genomics of Bifidobacteria.</title>
        <authorList>
            <person name="Ventura M."/>
            <person name="Milani C."/>
            <person name="Lugli G.A."/>
        </authorList>
    </citation>
    <scope>NUCLEOTIDE SEQUENCE [LARGE SCALE GENOMIC DNA]</scope>
    <source>
        <strain evidence="4 5">LMG 21811</strain>
    </source>
</reference>
<dbReference type="Pfam" id="PF00440">
    <property type="entry name" value="TetR_N"/>
    <property type="match status" value="1"/>
</dbReference>
<feature type="domain" description="HTH tetR-type" evidence="3">
    <location>
        <begin position="9"/>
        <end position="69"/>
    </location>
</feature>
<dbReference type="InterPro" id="IPR050624">
    <property type="entry name" value="HTH-type_Tx_Regulator"/>
</dbReference>
<sequence>MSKASMDNQRVKKRIAEGLFALLRKKAFSEITVTDIVREADVARASYYRNFDSKEQIIEAAMDDLRDQLLGDVDYDDDEQIFDRENARAGFEKALAICLVRKADLLALYDNGFGSMIQQTFNRYIVEFAGNVSADSLERYKLYFISGAVTNVLIEWLREGAKEPPREIAALCVDYFSIGVLHA</sequence>
<feature type="DNA-binding region" description="H-T-H motif" evidence="2">
    <location>
        <begin position="32"/>
        <end position="51"/>
    </location>
</feature>
<evidence type="ECO:0000259" key="3">
    <source>
        <dbReference type="PROSITE" id="PS50977"/>
    </source>
</evidence>
<evidence type="ECO:0000256" key="2">
    <source>
        <dbReference type="PROSITE-ProRule" id="PRU00335"/>
    </source>
</evidence>
<dbReference type="EMBL" id="JGZL01000004">
    <property type="protein sequence ID" value="KFI90241.1"/>
    <property type="molecule type" value="Genomic_DNA"/>
</dbReference>
<dbReference type="GO" id="GO:0003677">
    <property type="term" value="F:DNA binding"/>
    <property type="evidence" value="ECO:0007669"/>
    <property type="project" value="UniProtKB-UniRule"/>
</dbReference>
<dbReference type="SUPFAM" id="SSF46689">
    <property type="entry name" value="Homeodomain-like"/>
    <property type="match status" value="1"/>
</dbReference>
<dbReference type="PANTHER" id="PTHR43479:SF11">
    <property type="entry name" value="ACREF_ENVCD OPERON REPRESSOR-RELATED"/>
    <property type="match status" value="1"/>
</dbReference>
<comment type="caution">
    <text evidence="4">The sequence shown here is derived from an EMBL/GenBank/DDBJ whole genome shotgun (WGS) entry which is preliminary data.</text>
</comment>
<dbReference type="Pfam" id="PF14278">
    <property type="entry name" value="TetR_C_8"/>
    <property type="match status" value="1"/>
</dbReference>
<dbReference type="PANTHER" id="PTHR43479">
    <property type="entry name" value="ACREF/ENVCD OPERON REPRESSOR-RELATED"/>
    <property type="match status" value="1"/>
</dbReference>
<keyword evidence="5" id="KW-1185">Reference proteome</keyword>
<protein>
    <submittedName>
        <fullName evidence="4">Transcriptional regulator, TetR family</fullName>
    </submittedName>
</protein>
<dbReference type="InterPro" id="IPR009057">
    <property type="entry name" value="Homeodomain-like_sf"/>
</dbReference>
<dbReference type="InterPro" id="IPR001647">
    <property type="entry name" value="HTH_TetR"/>
</dbReference>